<protein>
    <submittedName>
        <fullName evidence="1">Uncharacterized protein</fullName>
    </submittedName>
</protein>
<sequence length="208" mass="24346">MLGDSLERALLYSLREDGWITMEGCMAVNSEGKSSGLALMLKERVKITVQNYSKYHIDSLVSLDDGNELRFTGFYGQANLNLRKESWDMLRRVKRTVKERWITNNREGPDLVNERLDRFLILEDMIEKWPFLTTMVIRQLKSDYEKKNSIEKLKDSQGMCNEDKNDICNIVWSYFHDLFKTSIDPDEEIDLQVVPKCITDSMNNTLDK</sequence>
<comment type="caution">
    <text evidence="1">The sequence shown here is derived from an EMBL/GenBank/DDBJ whole genome shotgun (WGS) entry which is preliminary data.</text>
</comment>
<proteinExistence type="predicted"/>
<evidence type="ECO:0000313" key="1">
    <source>
        <dbReference type="EMBL" id="KAK5813081.1"/>
    </source>
</evidence>
<accession>A0ABR0P384</accession>
<organism evidence="1 2">
    <name type="scientific">Gossypium arboreum</name>
    <name type="common">Tree cotton</name>
    <name type="synonym">Gossypium nanking</name>
    <dbReference type="NCBI Taxonomy" id="29729"/>
    <lineage>
        <taxon>Eukaryota</taxon>
        <taxon>Viridiplantae</taxon>
        <taxon>Streptophyta</taxon>
        <taxon>Embryophyta</taxon>
        <taxon>Tracheophyta</taxon>
        <taxon>Spermatophyta</taxon>
        <taxon>Magnoliopsida</taxon>
        <taxon>eudicotyledons</taxon>
        <taxon>Gunneridae</taxon>
        <taxon>Pentapetalae</taxon>
        <taxon>rosids</taxon>
        <taxon>malvids</taxon>
        <taxon>Malvales</taxon>
        <taxon>Malvaceae</taxon>
        <taxon>Malvoideae</taxon>
        <taxon>Gossypium</taxon>
    </lineage>
</organism>
<reference evidence="1 2" key="1">
    <citation type="submission" date="2023-03" db="EMBL/GenBank/DDBJ databases">
        <title>WGS of Gossypium arboreum.</title>
        <authorList>
            <person name="Yu D."/>
        </authorList>
    </citation>
    <scope>NUCLEOTIDE SEQUENCE [LARGE SCALE GENOMIC DNA]</scope>
    <source>
        <tissue evidence="1">Leaf</tissue>
    </source>
</reference>
<name>A0ABR0P384_GOSAR</name>
<evidence type="ECO:0000313" key="2">
    <source>
        <dbReference type="Proteomes" id="UP001358586"/>
    </source>
</evidence>
<gene>
    <name evidence="1" type="ORF">PVK06_028527</name>
</gene>
<keyword evidence="2" id="KW-1185">Reference proteome</keyword>
<dbReference type="EMBL" id="JARKNE010000008">
    <property type="protein sequence ID" value="KAK5813081.1"/>
    <property type="molecule type" value="Genomic_DNA"/>
</dbReference>
<dbReference type="Proteomes" id="UP001358586">
    <property type="component" value="Chromosome 8"/>
</dbReference>